<comment type="caution">
    <text evidence="1">The sequence shown here is derived from an EMBL/GenBank/DDBJ whole genome shotgun (WGS) entry which is preliminary data.</text>
</comment>
<sequence>ICKYHLNAFLQNCVETNRFTLPQFCKGFNEFPYSGSERLSKPSMNITIEDLKNWASVTKRLPAWECVKDHNDDGTLACNLFKHDTIFSQSQPLSDDLRLNIDQWKLPDLPTHVASSIQFIQFCIQSEQLFVYLTTI</sequence>
<dbReference type="Proteomes" id="UP000681722">
    <property type="component" value="Unassembled WGS sequence"/>
</dbReference>
<protein>
    <submittedName>
        <fullName evidence="1">Uncharacterized protein</fullName>
    </submittedName>
</protein>
<evidence type="ECO:0000313" key="1">
    <source>
        <dbReference type="EMBL" id="CAF1519433.1"/>
    </source>
</evidence>
<dbReference type="OrthoDB" id="7961282at2759"/>
<gene>
    <name evidence="1" type="ORF">GPM918_LOCUS37486</name>
    <name evidence="2" type="ORF">SRO942_LOCUS38255</name>
</gene>
<name>A0A815UG86_9BILA</name>
<evidence type="ECO:0000313" key="2">
    <source>
        <dbReference type="EMBL" id="CAF4379069.1"/>
    </source>
</evidence>
<keyword evidence="3" id="KW-1185">Reference proteome</keyword>
<accession>A0A815UG86</accession>
<organism evidence="1 3">
    <name type="scientific">Didymodactylos carnosus</name>
    <dbReference type="NCBI Taxonomy" id="1234261"/>
    <lineage>
        <taxon>Eukaryota</taxon>
        <taxon>Metazoa</taxon>
        <taxon>Spiralia</taxon>
        <taxon>Gnathifera</taxon>
        <taxon>Rotifera</taxon>
        <taxon>Eurotatoria</taxon>
        <taxon>Bdelloidea</taxon>
        <taxon>Philodinida</taxon>
        <taxon>Philodinidae</taxon>
        <taxon>Didymodactylos</taxon>
    </lineage>
</organism>
<dbReference type="Proteomes" id="UP000663829">
    <property type="component" value="Unassembled WGS sequence"/>
</dbReference>
<evidence type="ECO:0000313" key="3">
    <source>
        <dbReference type="Proteomes" id="UP000663829"/>
    </source>
</evidence>
<feature type="non-terminal residue" evidence="1">
    <location>
        <position position="1"/>
    </location>
</feature>
<proteinExistence type="predicted"/>
<dbReference type="EMBL" id="CAJOBC010089299">
    <property type="protein sequence ID" value="CAF4379069.1"/>
    <property type="molecule type" value="Genomic_DNA"/>
</dbReference>
<reference evidence="1" key="1">
    <citation type="submission" date="2021-02" db="EMBL/GenBank/DDBJ databases">
        <authorList>
            <person name="Nowell W R."/>
        </authorList>
    </citation>
    <scope>NUCLEOTIDE SEQUENCE</scope>
</reference>
<dbReference type="EMBL" id="CAJNOQ010023745">
    <property type="protein sequence ID" value="CAF1519433.1"/>
    <property type="molecule type" value="Genomic_DNA"/>
</dbReference>
<dbReference type="AlphaFoldDB" id="A0A815UG86"/>